<dbReference type="InterPro" id="IPR050562">
    <property type="entry name" value="FAD_mOase_fung"/>
</dbReference>
<evidence type="ECO:0008006" key="3">
    <source>
        <dbReference type="Google" id="ProtNLM"/>
    </source>
</evidence>
<dbReference type="Gene3D" id="3.50.50.60">
    <property type="entry name" value="FAD/NAD(P)-binding domain"/>
    <property type="match status" value="1"/>
</dbReference>
<dbReference type="InterPro" id="IPR036188">
    <property type="entry name" value="FAD/NAD-bd_sf"/>
</dbReference>
<organism evidence="1 2">
    <name type="scientific">Podila minutissima</name>
    <dbReference type="NCBI Taxonomy" id="64525"/>
    <lineage>
        <taxon>Eukaryota</taxon>
        <taxon>Fungi</taxon>
        <taxon>Fungi incertae sedis</taxon>
        <taxon>Mucoromycota</taxon>
        <taxon>Mortierellomycotina</taxon>
        <taxon>Mortierellomycetes</taxon>
        <taxon>Mortierellales</taxon>
        <taxon>Mortierellaceae</taxon>
        <taxon>Podila</taxon>
    </lineage>
</organism>
<dbReference type="AlphaFoldDB" id="A0A9P5VLM4"/>
<proteinExistence type="predicted"/>
<dbReference type="EMBL" id="JAAAUY010000358">
    <property type="protein sequence ID" value="KAF9330966.1"/>
    <property type="molecule type" value="Genomic_DNA"/>
</dbReference>
<dbReference type="PANTHER" id="PTHR47356">
    <property type="entry name" value="FAD-DEPENDENT MONOOXYGENASE ASQG-RELATED"/>
    <property type="match status" value="1"/>
</dbReference>
<gene>
    <name evidence="1" type="ORF">BG006_006133</name>
</gene>
<sequence length="389" mass="43706">MLNQLGIYEEFQAIGKMGVNVKLLNEDLTTQILVDFAERQKMCASEEYIVARPDLYDLLLRQIPKENILMNKKMVSFHQDARGVTIHCADGTSYGGDILVGADGTYSSVRENLYRDLKAKGKLPKSDATPLPFRSICLVGQTEVLDPEEFPQLKLPQAEFNSVLGNQKNYTRVTITTKRNTICWVNILFLNMKTSKAGEFFRNSNWGPKAVEAMCEEVRDFTVPGGKDGKMLTMGDLIDRTPKDAISKVMLEEKLNPSGGAGALSAVHDAVALANWLCSLQSTSLRTLARVFKEYHAERHPVAKQNFRTGRMLFALGGKTFLAKLFRAIFKRLPKWVWNRFFLVAMSRARPQVSFLPLVKDTGSLPPLYQPSLYKTLALHQVGRLAKKP</sequence>
<dbReference type="GO" id="GO:0004497">
    <property type="term" value="F:monooxygenase activity"/>
    <property type="evidence" value="ECO:0007669"/>
    <property type="project" value="InterPro"/>
</dbReference>
<protein>
    <recommendedName>
        <fullName evidence="3">FAD-binding domain-containing protein</fullName>
    </recommendedName>
</protein>
<keyword evidence="2" id="KW-1185">Reference proteome</keyword>
<reference evidence="1" key="1">
    <citation type="journal article" date="2020" name="Fungal Divers.">
        <title>Resolving the Mortierellaceae phylogeny through synthesis of multi-gene phylogenetics and phylogenomics.</title>
        <authorList>
            <person name="Vandepol N."/>
            <person name="Liber J."/>
            <person name="Desiro A."/>
            <person name="Na H."/>
            <person name="Kennedy M."/>
            <person name="Barry K."/>
            <person name="Grigoriev I.V."/>
            <person name="Miller A.N."/>
            <person name="O'Donnell K."/>
            <person name="Stajich J.E."/>
            <person name="Bonito G."/>
        </authorList>
    </citation>
    <scope>NUCLEOTIDE SEQUENCE</scope>
    <source>
        <strain evidence="1">NVP1</strain>
    </source>
</reference>
<accession>A0A9P5VLM4</accession>
<dbReference type="PANTHER" id="PTHR47356:SF2">
    <property type="entry name" value="FAD-BINDING DOMAIN-CONTAINING PROTEIN-RELATED"/>
    <property type="match status" value="1"/>
</dbReference>
<evidence type="ECO:0000313" key="1">
    <source>
        <dbReference type="EMBL" id="KAF9330966.1"/>
    </source>
</evidence>
<dbReference type="Proteomes" id="UP000696485">
    <property type="component" value="Unassembled WGS sequence"/>
</dbReference>
<evidence type="ECO:0000313" key="2">
    <source>
        <dbReference type="Proteomes" id="UP000696485"/>
    </source>
</evidence>
<dbReference type="SUPFAM" id="SSF51905">
    <property type="entry name" value="FAD/NAD(P)-binding domain"/>
    <property type="match status" value="1"/>
</dbReference>
<name>A0A9P5VLM4_9FUNG</name>
<comment type="caution">
    <text evidence="1">The sequence shown here is derived from an EMBL/GenBank/DDBJ whole genome shotgun (WGS) entry which is preliminary data.</text>
</comment>